<dbReference type="AlphaFoldDB" id="A0A177MWB5"/>
<gene>
    <name evidence="1" type="ORF">A1359_17460</name>
</gene>
<dbReference type="Proteomes" id="UP000078476">
    <property type="component" value="Unassembled WGS sequence"/>
</dbReference>
<evidence type="ECO:0000313" key="2">
    <source>
        <dbReference type="Proteomes" id="UP000078476"/>
    </source>
</evidence>
<reference evidence="1 2" key="1">
    <citation type="submission" date="2016-03" db="EMBL/GenBank/DDBJ databases">
        <authorList>
            <person name="Ploux O."/>
        </authorList>
    </citation>
    <scope>NUCLEOTIDE SEQUENCE [LARGE SCALE GENOMIC DNA]</scope>
    <source>
        <strain evidence="1 2">R-45370</strain>
    </source>
</reference>
<keyword evidence="2" id="KW-1185">Reference proteome</keyword>
<dbReference type="SUPFAM" id="SSF64182">
    <property type="entry name" value="DHH phosphoesterases"/>
    <property type="match status" value="1"/>
</dbReference>
<name>A0A177MWB5_9GAMM</name>
<proteinExistence type="predicted"/>
<dbReference type="OrthoDB" id="5429547at2"/>
<protein>
    <submittedName>
        <fullName evidence="1">Acetyltransferase</fullName>
    </submittedName>
</protein>
<dbReference type="STRING" id="980561.A1359_17460"/>
<dbReference type="InterPro" id="IPR038763">
    <property type="entry name" value="DHH_sf"/>
</dbReference>
<keyword evidence="1" id="KW-0808">Transferase</keyword>
<evidence type="ECO:0000313" key="1">
    <source>
        <dbReference type="EMBL" id="OAI09996.1"/>
    </source>
</evidence>
<dbReference type="EMBL" id="LUUI01000161">
    <property type="protein sequence ID" value="OAI09996.1"/>
    <property type="molecule type" value="Genomic_DNA"/>
</dbReference>
<organism evidence="1 2">
    <name type="scientific">Methylomonas lenta</name>
    <dbReference type="NCBI Taxonomy" id="980561"/>
    <lineage>
        <taxon>Bacteria</taxon>
        <taxon>Pseudomonadati</taxon>
        <taxon>Pseudomonadota</taxon>
        <taxon>Gammaproteobacteria</taxon>
        <taxon>Methylococcales</taxon>
        <taxon>Methylococcaceae</taxon>
        <taxon>Methylomonas</taxon>
    </lineage>
</organism>
<comment type="caution">
    <text evidence="1">The sequence shown here is derived from an EMBL/GenBank/DDBJ whole genome shotgun (WGS) entry which is preliminary data.</text>
</comment>
<accession>A0A177MWB5</accession>
<sequence>MNFDVFNGDADGICALLQLRLAEPLDSNLVTGVKRDISLLNRVHATAGDRVTVLDISLDKNRQPLLDLLDRQVDVFYVDHHQAGEIPVHAKFQALIDTDANVCTSLLVDQYLNRRFSAWAVTAAFGDNLEVSAMNAAQSLCLTTEQLESLRRLGIYINYNGYGSNVEDLHFAPDKLYRLLYGYESPLDFIAERADVFQKLQDGYDSDMAQASQTSAEYLTDKVAVFILPDAKWARRVSGVWSNDLANQYPDRAHAVLTHNQGGGYTVSVRAPLNNKTGADEVCAQFSGGGGRKAAAGVNCLEHIELQRLILAISNRYI</sequence>
<dbReference type="GO" id="GO:0016740">
    <property type="term" value="F:transferase activity"/>
    <property type="evidence" value="ECO:0007669"/>
    <property type="project" value="UniProtKB-KW"/>
</dbReference>
<dbReference type="RefSeq" id="WP_066987770.1">
    <property type="nucleotide sequence ID" value="NZ_LUUI01000161.1"/>
</dbReference>